<reference evidence="22 23" key="1">
    <citation type="submission" date="2017-12" db="EMBL/GenBank/DDBJ databases">
        <title>Hemimetabolous genomes reveal molecular basis of termite eusociality.</title>
        <authorList>
            <person name="Harrison M.C."/>
            <person name="Jongepier E."/>
            <person name="Robertson H.M."/>
            <person name="Arning N."/>
            <person name="Bitard-Feildel T."/>
            <person name="Chao H."/>
            <person name="Childers C.P."/>
            <person name="Dinh H."/>
            <person name="Doddapaneni H."/>
            <person name="Dugan S."/>
            <person name="Gowin J."/>
            <person name="Greiner C."/>
            <person name="Han Y."/>
            <person name="Hu H."/>
            <person name="Hughes D.S.T."/>
            <person name="Huylmans A.-K."/>
            <person name="Kemena C."/>
            <person name="Kremer L.P.M."/>
            <person name="Lee S.L."/>
            <person name="Lopez-Ezquerra A."/>
            <person name="Mallet L."/>
            <person name="Monroy-Kuhn J.M."/>
            <person name="Moser A."/>
            <person name="Murali S.C."/>
            <person name="Muzny D.M."/>
            <person name="Otani S."/>
            <person name="Piulachs M.-D."/>
            <person name="Poelchau M."/>
            <person name="Qu J."/>
            <person name="Schaub F."/>
            <person name="Wada-Katsumata A."/>
            <person name="Worley K.C."/>
            <person name="Xie Q."/>
            <person name="Ylla G."/>
            <person name="Poulsen M."/>
            <person name="Gibbs R.A."/>
            <person name="Schal C."/>
            <person name="Richards S."/>
            <person name="Belles X."/>
            <person name="Korb J."/>
            <person name="Bornberg-Bauer E."/>
        </authorList>
    </citation>
    <scope>NUCLEOTIDE SEQUENCE [LARGE SCALE GENOMIC DNA]</scope>
    <source>
        <tissue evidence="22">Whole body</tissue>
    </source>
</reference>
<dbReference type="GO" id="GO:0003887">
    <property type="term" value="F:DNA-directed DNA polymerase activity"/>
    <property type="evidence" value="ECO:0007669"/>
    <property type="project" value="UniProtKB-KW"/>
</dbReference>
<protein>
    <submittedName>
        <fullName evidence="22">Retrovirus-related Pol polyprotein from transposon TNT 1-94</fullName>
    </submittedName>
</protein>
<evidence type="ECO:0000313" key="23">
    <source>
        <dbReference type="Proteomes" id="UP000235965"/>
    </source>
</evidence>
<feature type="domain" description="Integrase catalytic" evidence="21">
    <location>
        <begin position="506"/>
        <end position="679"/>
    </location>
</feature>
<evidence type="ECO:0000256" key="7">
    <source>
        <dbReference type="ARBA" id="ARBA00022750"/>
    </source>
</evidence>
<dbReference type="InterPro" id="IPR025724">
    <property type="entry name" value="GAG-pre-integrase_dom"/>
</dbReference>
<keyword evidence="10" id="KW-0067">ATP-binding</keyword>
<feature type="domain" description="CCHC-type" evidence="20">
    <location>
        <begin position="234"/>
        <end position="250"/>
    </location>
</feature>
<dbReference type="InterPro" id="IPR001584">
    <property type="entry name" value="Integrase_cat-core"/>
</dbReference>
<dbReference type="PROSITE" id="PS50994">
    <property type="entry name" value="INTEGRASE"/>
    <property type="match status" value="1"/>
</dbReference>
<keyword evidence="12" id="KW-0229">DNA integration</keyword>
<dbReference type="Gene3D" id="4.10.60.10">
    <property type="entry name" value="Zinc finger, CCHC-type"/>
    <property type="match status" value="1"/>
</dbReference>
<dbReference type="InterPro" id="IPR001878">
    <property type="entry name" value="Znf_CCHC"/>
</dbReference>
<evidence type="ECO:0000256" key="3">
    <source>
        <dbReference type="ARBA" id="ARBA00022670"/>
    </source>
</evidence>
<evidence type="ECO:0000256" key="14">
    <source>
        <dbReference type="ARBA" id="ARBA00022932"/>
    </source>
</evidence>
<dbReference type="InterPro" id="IPR036397">
    <property type="entry name" value="RNaseH_sf"/>
</dbReference>
<dbReference type="GO" id="GO:0015074">
    <property type="term" value="P:DNA integration"/>
    <property type="evidence" value="ECO:0007669"/>
    <property type="project" value="UniProtKB-KW"/>
</dbReference>
<keyword evidence="14" id="KW-0808">Transferase</keyword>
<dbReference type="InterPro" id="IPR039537">
    <property type="entry name" value="Retrotran_Ty1/copia-like"/>
</dbReference>
<dbReference type="GO" id="GO:0042575">
    <property type="term" value="C:DNA polymerase complex"/>
    <property type="evidence" value="ECO:0007669"/>
    <property type="project" value="UniProtKB-ARBA"/>
</dbReference>
<comment type="caution">
    <text evidence="22">The sequence shown here is derived from an EMBL/GenBank/DDBJ whole genome shotgun (WGS) entry which is preliminary data.</text>
</comment>
<dbReference type="Pfam" id="PF13976">
    <property type="entry name" value="gag_pre-integrs"/>
    <property type="match status" value="1"/>
</dbReference>
<evidence type="ECO:0000256" key="13">
    <source>
        <dbReference type="ARBA" id="ARBA00022918"/>
    </source>
</evidence>
<evidence type="ECO:0000256" key="6">
    <source>
        <dbReference type="ARBA" id="ARBA00022741"/>
    </source>
</evidence>
<evidence type="ECO:0000256" key="16">
    <source>
        <dbReference type="ARBA" id="ARBA00023172"/>
    </source>
</evidence>
<keyword evidence="6" id="KW-0547">Nucleotide-binding</keyword>
<dbReference type="Gene3D" id="3.30.420.10">
    <property type="entry name" value="Ribonuclease H-like superfamily/Ribonuclease H"/>
    <property type="match status" value="1"/>
</dbReference>
<evidence type="ECO:0000256" key="2">
    <source>
        <dbReference type="ARBA" id="ARBA00022612"/>
    </source>
</evidence>
<evidence type="ECO:0000256" key="19">
    <source>
        <dbReference type="SAM" id="MobiDB-lite"/>
    </source>
</evidence>
<keyword evidence="18" id="KW-0863">Zinc-finger</keyword>
<gene>
    <name evidence="22" type="primary">POLX_3</name>
    <name evidence="22" type="ORF">B7P43_G16328</name>
</gene>
<evidence type="ECO:0000313" key="22">
    <source>
        <dbReference type="EMBL" id="PNF33053.1"/>
    </source>
</evidence>
<dbReference type="Pfam" id="PF22936">
    <property type="entry name" value="Pol_BBD"/>
    <property type="match status" value="1"/>
</dbReference>
<keyword evidence="9" id="KW-0378">Hydrolase</keyword>
<evidence type="ECO:0000256" key="4">
    <source>
        <dbReference type="ARBA" id="ARBA00022722"/>
    </source>
</evidence>
<dbReference type="SUPFAM" id="SSF56672">
    <property type="entry name" value="DNA/RNA polymerases"/>
    <property type="match status" value="1"/>
</dbReference>
<keyword evidence="11" id="KW-0460">Magnesium</keyword>
<dbReference type="Proteomes" id="UP000235965">
    <property type="component" value="Unassembled WGS sequence"/>
</dbReference>
<dbReference type="SUPFAM" id="SSF57756">
    <property type="entry name" value="Retrovirus zinc finger-like domains"/>
    <property type="match status" value="1"/>
</dbReference>
<dbReference type="PANTHER" id="PTHR42648">
    <property type="entry name" value="TRANSPOSASE, PUTATIVE-RELATED"/>
    <property type="match status" value="1"/>
</dbReference>
<keyword evidence="7" id="KW-0064">Aspartyl protease</keyword>
<dbReference type="InterPro" id="IPR057670">
    <property type="entry name" value="SH3_retrovirus"/>
</dbReference>
<dbReference type="CDD" id="cd09272">
    <property type="entry name" value="RNase_HI_RT_Ty1"/>
    <property type="match status" value="1"/>
</dbReference>
<dbReference type="OrthoDB" id="413361at2759"/>
<evidence type="ECO:0000256" key="11">
    <source>
        <dbReference type="ARBA" id="ARBA00022842"/>
    </source>
</evidence>
<dbReference type="Pfam" id="PF14223">
    <property type="entry name" value="Retrotran_gag_2"/>
    <property type="match status" value="1"/>
</dbReference>
<comment type="function">
    <text evidence="1">The aspartyl protease (PR) mediates the proteolytic cleavages of the Gag and Gag-Pol polyproteins after assembly of the VLP.</text>
</comment>
<dbReference type="STRING" id="105785.A0A2J7QWT7"/>
<organism evidence="22 23">
    <name type="scientific">Cryptotermes secundus</name>
    <dbReference type="NCBI Taxonomy" id="105785"/>
    <lineage>
        <taxon>Eukaryota</taxon>
        <taxon>Metazoa</taxon>
        <taxon>Ecdysozoa</taxon>
        <taxon>Arthropoda</taxon>
        <taxon>Hexapoda</taxon>
        <taxon>Insecta</taxon>
        <taxon>Pterygota</taxon>
        <taxon>Neoptera</taxon>
        <taxon>Polyneoptera</taxon>
        <taxon>Dictyoptera</taxon>
        <taxon>Blattodea</taxon>
        <taxon>Blattoidea</taxon>
        <taxon>Termitoidae</taxon>
        <taxon>Kalotermitidae</taxon>
        <taxon>Cryptotermitinae</taxon>
        <taxon>Cryptotermes</taxon>
    </lineage>
</organism>
<keyword evidence="23" id="KW-1185">Reference proteome</keyword>
<keyword evidence="13" id="KW-0695">RNA-directed DNA polymerase</keyword>
<dbReference type="GO" id="GO:0006508">
    <property type="term" value="P:proteolysis"/>
    <property type="evidence" value="ECO:0007669"/>
    <property type="project" value="UniProtKB-KW"/>
</dbReference>
<keyword evidence="4" id="KW-0540">Nuclease</keyword>
<dbReference type="SUPFAM" id="SSF53098">
    <property type="entry name" value="Ribonuclease H-like"/>
    <property type="match status" value="1"/>
</dbReference>
<dbReference type="InterPro" id="IPR043502">
    <property type="entry name" value="DNA/RNA_pol_sf"/>
</dbReference>
<keyword evidence="18" id="KW-0862">Zinc</keyword>
<evidence type="ECO:0000259" key="21">
    <source>
        <dbReference type="PROSITE" id="PS50994"/>
    </source>
</evidence>
<keyword evidence="14" id="KW-0239">DNA-directed DNA polymerase</keyword>
<keyword evidence="14" id="KW-0548">Nucleotidyltransferase</keyword>
<dbReference type="Pfam" id="PF07727">
    <property type="entry name" value="RVT_2"/>
    <property type="match status" value="1"/>
</dbReference>
<keyword evidence="16" id="KW-0233">DNA recombination</keyword>
<evidence type="ECO:0000256" key="10">
    <source>
        <dbReference type="ARBA" id="ARBA00022840"/>
    </source>
</evidence>
<dbReference type="GO" id="GO:0004519">
    <property type="term" value="F:endonuclease activity"/>
    <property type="evidence" value="ECO:0007669"/>
    <property type="project" value="UniProtKB-KW"/>
</dbReference>
<dbReference type="GO" id="GO:0005524">
    <property type="term" value="F:ATP binding"/>
    <property type="evidence" value="ECO:0007669"/>
    <property type="project" value="UniProtKB-KW"/>
</dbReference>
<dbReference type="PANTHER" id="PTHR42648:SF11">
    <property type="entry name" value="TRANSPOSON TY4-P GAG-POL POLYPROTEIN"/>
    <property type="match status" value="1"/>
</dbReference>
<keyword evidence="8" id="KW-0255">Endonuclease</keyword>
<keyword evidence="5" id="KW-0479">Metal-binding</keyword>
<dbReference type="GO" id="GO:0006310">
    <property type="term" value="P:DNA recombination"/>
    <property type="evidence" value="ECO:0007669"/>
    <property type="project" value="UniProtKB-KW"/>
</dbReference>
<feature type="compositionally biased region" description="Acidic residues" evidence="19">
    <location>
        <begin position="772"/>
        <end position="784"/>
    </location>
</feature>
<evidence type="ECO:0000256" key="12">
    <source>
        <dbReference type="ARBA" id="ARBA00022908"/>
    </source>
</evidence>
<dbReference type="EMBL" id="NEVH01009420">
    <property type="protein sequence ID" value="PNF33053.1"/>
    <property type="molecule type" value="Genomic_DNA"/>
</dbReference>
<evidence type="ECO:0000256" key="9">
    <source>
        <dbReference type="ARBA" id="ARBA00022801"/>
    </source>
</evidence>
<evidence type="ECO:0000256" key="17">
    <source>
        <dbReference type="ARBA" id="ARBA00023268"/>
    </source>
</evidence>
<dbReference type="InterPro" id="IPR036875">
    <property type="entry name" value="Znf_CCHC_sf"/>
</dbReference>
<dbReference type="Pfam" id="PF00665">
    <property type="entry name" value="rve"/>
    <property type="match status" value="1"/>
</dbReference>
<keyword evidence="17" id="KW-0511">Multifunctional enzyme</keyword>
<dbReference type="GO" id="GO:0008270">
    <property type="term" value="F:zinc ion binding"/>
    <property type="evidence" value="ECO:0007669"/>
    <property type="project" value="UniProtKB-KW"/>
</dbReference>
<dbReference type="GO" id="GO:0003964">
    <property type="term" value="F:RNA-directed DNA polymerase activity"/>
    <property type="evidence" value="ECO:0007669"/>
    <property type="project" value="UniProtKB-KW"/>
</dbReference>
<dbReference type="SMART" id="SM00343">
    <property type="entry name" value="ZnF_C2HC"/>
    <property type="match status" value="2"/>
</dbReference>
<proteinExistence type="predicted"/>
<name>A0A2J7QWT7_9NEOP</name>
<evidence type="ECO:0000256" key="5">
    <source>
        <dbReference type="ARBA" id="ARBA00022723"/>
    </source>
</evidence>
<dbReference type="InterPro" id="IPR054722">
    <property type="entry name" value="PolX-like_BBD"/>
</dbReference>
<keyword evidence="15" id="KW-0917">Virion maturation</keyword>
<dbReference type="InParanoid" id="A0A2J7QWT7"/>
<evidence type="ECO:0000256" key="1">
    <source>
        <dbReference type="ARBA" id="ARBA00002180"/>
    </source>
</evidence>
<sequence length="1359" mass="156406">MASEVTVNPVNALKLNEFNWGVWKFQLKIILNSKTMLGIVDGTEPKPPAHQVTEVAKWNKKDAKAQEIIVSRMEQASIAHIMSCKTSNEMWIKLNTVYEKESEVSVHLLYQQFYNLKFEGSVSEYMSKMTNLVSALAQKGEEVAKRSIITKVIMSLPEKYRHFSSAWESVPLKNQTVENLTARLLVEEERFKAVETEVALAAKWESKYKKNARSSEKQQEKGRVSDSSNKTKYRCHNCNEVGHFRKDCKRPERRHCSYCKKSGHETRDCWFRQKKEEDKESKDKSEGFTNKKSNLACVGLLDVESGTLSKEPEDDWHLDSGASSHFCHDITMFSEYTSVPNSKPCRVGDGKSLEVLGVGTVTVKSFTGNDYIDLDITGVKYVPELRMNLFSQGTALDKGFELHSSERVAKFTHKTSQKVCMIGTRTDRGLFKMEFQVYKQNLKIDDCLAAEIKDLSKPKSLKYWHARLAHQNVNQVKKILMENDIKWIKEDKQFFCEACTQGKQHREPFPNSLTKCTEVGALVHVDLCGRMEAQSIGKSSYMLVFKDDYSHYRTVYFIKSKTEVPGKVIDFIELCKSQTGKRVKILRSDQGTELAKVEDYLKKQGIQHQITVAYTPEQNGKVEREMRTIVEAARTMLASKKMEKKFWAEAANHAVYTINRTGTSSERDKTPFQIWFGQDFDIRKLQKAPDFGSEAWVHVPKERRLKWDVKSKKGIFVGFGENTKGYRIYSPERNVVTIERDVIFIPENYEREAMNDENQTLVKYEVDFDDILEDPDLEPDEPEQAEAPPPPDDQQNQGNDAPGVENEEPEPYYVNLRPRGQLRRPARYEDCDYAVALVSVTDIDEPSTLEEALNSEHASKWKEAVNQELQAMDENETWTVVDKPKICKSVDSKWVFKVKRNQKNEITSYKARLVARGFQQKGLGYEEVFAPVAKLQTFRSLLAVSVHLDWQVYQMDVCNAFLNGEIDEEMYMTLPSNCNLPENKICKLNRAIYGLKKAPKLWYQRFDEYMMENGFKKSKNDYCLYTKFEGKDKLYVLIFVDDLIITGSNHVQVEVFKKLLSEKFKMKDLGNISYYLGITVTQDLEKGILTLCQENYLTDVLERFGMLDCRPINTPLDVNFNQNLLNRKCSESMKLETKCRQAIGCLMYAVLGTRPDLCASVNILSRFQNCASTELWNCIKRVMRYIKHTLDVKLTYCKNVNSVLIRGYVDADWGGSLLDRKSTTGFCFQIYGNTVAWSTKKQMCVALSSTEAEYIALCAGVIEACWFRQLFIDLKVGDDSDLSVVLFEDNQSAIRISKSCEQPKRLKHIDIKYHFVQEKVKDGTIEIQYINTANQVADILTKPLGRILFEKLRYRIFLC</sequence>
<dbReference type="GO" id="GO:0004190">
    <property type="term" value="F:aspartic-type endopeptidase activity"/>
    <property type="evidence" value="ECO:0007669"/>
    <property type="project" value="UniProtKB-KW"/>
</dbReference>
<keyword evidence="2" id="KW-1188">Viral release from host cell</keyword>
<dbReference type="InterPro" id="IPR013103">
    <property type="entry name" value="RVT_2"/>
</dbReference>
<evidence type="ECO:0000256" key="15">
    <source>
        <dbReference type="ARBA" id="ARBA00023113"/>
    </source>
</evidence>
<dbReference type="GO" id="GO:0003676">
    <property type="term" value="F:nucleic acid binding"/>
    <property type="evidence" value="ECO:0007669"/>
    <property type="project" value="InterPro"/>
</dbReference>
<evidence type="ECO:0000256" key="18">
    <source>
        <dbReference type="PROSITE-ProRule" id="PRU00047"/>
    </source>
</evidence>
<evidence type="ECO:0000259" key="20">
    <source>
        <dbReference type="PROSITE" id="PS50158"/>
    </source>
</evidence>
<accession>A0A2J7QWT7</accession>
<keyword evidence="3" id="KW-0645">Protease</keyword>
<evidence type="ECO:0000256" key="8">
    <source>
        <dbReference type="ARBA" id="ARBA00022759"/>
    </source>
</evidence>
<dbReference type="PROSITE" id="PS50158">
    <property type="entry name" value="ZF_CCHC"/>
    <property type="match status" value="1"/>
</dbReference>
<feature type="region of interest" description="Disordered" evidence="19">
    <location>
        <begin position="772"/>
        <end position="818"/>
    </location>
</feature>
<feature type="compositionally biased region" description="Low complexity" evidence="19">
    <location>
        <begin position="793"/>
        <end position="803"/>
    </location>
</feature>
<dbReference type="InterPro" id="IPR012337">
    <property type="entry name" value="RNaseH-like_sf"/>
</dbReference>
<dbReference type="Pfam" id="PF25597">
    <property type="entry name" value="SH3_retrovirus"/>
    <property type="match status" value="1"/>
</dbReference>